<feature type="chain" id="PRO_5007499020" evidence="2">
    <location>
        <begin position="30"/>
        <end position="147"/>
    </location>
</feature>
<reference evidence="3" key="1">
    <citation type="journal article" date="2016" name="Front. Plant Sci.">
        <title>Identification of Phakopsora pachyrhizi Candidate Effectors with Virulence Activity in a Distantly Related Pathosystem.</title>
        <authorList>
            <person name="Kunjeti S.G."/>
            <person name="Iyer G."/>
            <person name="Johnson E."/>
            <person name="Li E."/>
            <person name="Broglie K.E."/>
            <person name="Rauscher G."/>
            <person name="Rairdan G.J."/>
        </authorList>
    </citation>
    <scope>NUCLEOTIDE SEQUENCE</scope>
    <source>
        <strain evidence="3">GA-05</strain>
    </source>
</reference>
<proteinExistence type="evidence at transcript level"/>
<keyword evidence="2" id="KW-0732">Signal</keyword>
<evidence type="ECO:0000256" key="2">
    <source>
        <dbReference type="SAM" id="SignalP"/>
    </source>
</evidence>
<protein>
    <submittedName>
        <fullName evidence="3">CSEP-11</fullName>
    </submittedName>
</protein>
<feature type="region of interest" description="Disordered" evidence="1">
    <location>
        <begin position="59"/>
        <end position="89"/>
    </location>
</feature>
<name>A0A142KWG2_PHAPC</name>
<dbReference type="AlphaFoldDB" id="A0A142KWG2"/>
<dbReference type="EMBL" id="KU695161">
    <property type="protein sequence ID" value="AMS24282.1"/>
    <property type="molecule type" value="mRNA"/>
</dbReference>
<reference evidence="3" key="2">
    <citation type="submission" date="2016-02" db="EMBL/GenBank/DDBJ databases">
        <authorList>
            <person name="Wen L."/>
            <person name="He K."/>
            <person name="Yang H."/>
        </authorList>
    </citation>
    <scope>NUCLEOTIDE SEQUENCE</scope>
    <source>
        <strain evidence="3">GA-05</strain>
    </source>
</reference>
<sequence length="147" mass="16386">MLLGLHFSSLMNWTTIILSTTLLLRLSKCELFDASLAVRGITHGTPSLGHDSKTLHITSQGGLNSPSHHVKQLSTKARKPPKVPNAKDSGWEIIDPKLPEWELIEKPKVKKKLPKIYVPEAKFYSSDGSSETINFIEDHYAIKESTP</sequence>
<feature type="non-terminal residue" evidence="3">
    <location>
        <position position="1"/>
    </location>
</feature>
<evidence type="ECO:0000313" key="3">
    <source>
        <dbReference type="EMBL" id="AMS24282.1"/>
    </source>
</evidence>
<evidence type="ECO:0000256" key="1">
    <source>
        <dbReference type="SAM" id="MobiDB-lite"/>
    </source>
</evidence>
<organism evidence="3">
    <name type="scientific">Phakopsora pachyrhizi</name>
    <name type="common">Asian soybean rust disease fungus</name>
    <dbReference type="NCBI Taxonomy" id="170000"/>
    <lineage>
        <taxon>Eukaryota</taxon>
        <taxon>Fungi</taxon>
        <taxon>Dikarya</taxon>
        <taxon>Basidiomycota</taxon>
        <taxon>Pucciniomycotina</taxon>
        <taxon>Pucciniomycetes</taxon>
        <taxon>Pucciniales</taxon>
        <taxon>Phakopsoraceae</taxon>
        <taxon>Phakopsora</taxon>
    </lineage>
</organism>
<feature type="compositionally biased region" description="Basic residues" evidence="1">
    <location>
        <begin position="68"/>
        <end position="81"/>
    </location>
</feature>
<accession>A0A142KWG2</accession>
<feature type="signal peptide" evidence="2">
    <location>
        <begin position="1"/>
        <end position="29"/>
    </location>
</feature>